<dbReference type="InterPro" id="IPR035919">
    <property type="entry name" value="EAL_sf"/>
</dbReference>
<dbReference type="SUPFAM" id="SSF55785">
    <property type="entry name" value="PYP-like sensor domain (PAS domain)"/>
    <property type="match status" value="1"/>
</dbReference>
<dbReference type="InterPro" id="IPR001789">
    <property type="entry name" value="Sig_transdc_resp-reg_receiver"/>
</dbReference>
<dbReference type="Pfam" id="PF00990">
    <property type="entry name" value="GGDEF"/>
    <property type="match status" value="1"/>
</dbReference>
<dbReference type="SUPFAM" id="SSF141868">
    <property type="entry name" value="EAL domain-like"/>
    <property type="match status" value="1"/>
</dbReference>
<organism evidence="5">
    <name type="scientific">Candidatus Berkiella aquae</name>
    <dbReference type="NCBI Taxonomy" id="295108"/>
    <lineage>
        <taxon>Bacteria</taxon>
        <taxon>Pseudomonadati</taxon>
        <taxon>Pseudomonadota</taxon>
        <taxon>Gammaproteobacteria</taxon>
        <taxon>Candidatus Berkiellales</taxon>
        <taxon>Candidatus Berkiellaceae</taxon>
        <taxon>Candidatus Berkiella</taxon>
    </lineage>
</organism>
<feature type="domain" description="GGDEF" evidence="4">
    <location>
        <begin position="302"/>
        <end position="435"/>
    </location>
</feature>
<sequence length="709" mass="80469">MNELTIATILIIGDPKREGLPVSQASSVHGFQVQVISTKSLKDAIKIILEKSIDLILCEFHLVDGAATDLLNALSHLTVRMLPIIIVAEEADEKYAIQSFRKGAKDFVIKDKSNHYLQRLPLVIEKVLRDECRYRDNTRIKKNNEAILASISDGIIGINLQGTITFANPVAAMYLKQSLQDLINHPIENFAENVSDEFLVSLKKAIETVEKTNDLTAIGQYILSFNESSSKNEIKVYLTPIFDELMHIEGYVLSFRDITGTHKSQEEMMANDEQDHLTGLLTRKSLLNQLKYSVAYCQRYRTKCAVLFIDLDGFKTFNDALGHDCGDELLFKVSERIRSVIRKVDYMARTGSDEFIVLLTHIKHTNDASKVAVKINRALLPFFELNGEKYQITASIGIALNPDDSEDPEKLLQYADFAMSLAKKKGRNHYQYFQSDLNLEAERLMRLSNDLRTAVQTEQFDLYFQPQIDAKTGELTGFEALSRWHHPILGDIPPTVFISLAEDIGIISDIGRWVFKKACEYYLIWEGQGLSHFLFSVNLSIKDLQQGDFVAELAEMIYEQKVNPNRFQLEITESIFAHNTQEIIDKLYQLKQLGFKIAMDDFGTGYSCLSYLRDLPIDVIKIDQSFVQAISLQNNERHKAILAAIFELAKCLNIATLAEGVETNEQAEYLRSLACDQFQGFLIAKPMPFVDATQFLKNHHIANQSFNRG</sequence>
<dbReference type="GO" id="GO:0071111">
    <property type="term" value="F:cyclic-guanylate-specific phosphodiesterase activity"/>
    <property type="evidence" value="ECO:0007669"/>
    <property type="project" value="UniProtKB-EC"/>
</dbReference>
<dbReference type="NCBIfam" id="TIGR00254">
    <property type="entry name" value="GGDEF"/>
    <property type="match status" value="1"/>
</dbReference>
<dbReference type="PANTHER" id="PTHR44757">
    <property type="entry name" value="DIGUANYLATE CYCLASE DGCP"/>
    <property type="match status" value="1"/>
</dbReference>
<accession>A0A0Q9YK18</accession>
<dbReference type="InterPro" id="IPR043128">
    <property type="entry name" value="Rev_trsase/Diguanyl_cyclase"/>
</dbReference>
<reference evidence="6" key="2">
    <citation type="journal article" date="2016" name="Genome Announc.">
        <title>Draft Genome Sequences of Two Novel Amoeba-Resistant Intranuclear Bacteria, 'Candidatus Berkiella cookevillensis' and 'Candidatus Berkiella aquae'.</title>
        <authorList>
            <person name="Mehari Y.T."/>
            <person name="Arivett B.A."/>
            <person name="Farone A.L."/>
            <person name="Gunderson J.H."/>
            <person name="Farone M.B."/>
        </authorList>
    </citation>
    <scope>NUCLEOTIDE SEQUENCE</scope>
    <source>
        <strain evidence="6">HT99</strain>
    </source>
</reference>
<dbReference type="InterPro" id="IPR001633">
    <property type="entry name" value="EAL_dom"/>
</dbReference>
<protein>
    <submittedName>
        <fullName evidence="5">Cyclic di-GMP phosphodiesterase Gmr</fullName>
        <ecNumber evidence="5">3.1.4.52</ecNumber>
    </submittedName>
    <submittedName>
        <fullName evidence="6">EAL domain-containing protein</fullName>
    </submittedName>
</protein>
<proteinExistence type="predicted"/>
<dbReference type="EMBL" id="LKAJ02000001">
    <property type="protein sequence ID" value="MCS5710017.1"/>
    <property type="molecule type" value="Genomic_DNA"/>
</dbReference>
<keyword evidence="7" id="KW-1185">Reference proteome</keyword>
<dbReference type="CDD" id="cd01949">
    <property type="entry name" value="GGDEF"/>
    <property type="match status" value="1"/>
</dbReference>
<evidence type="ECO:0000313" key="7">
    <source>
        <dbReference type="Proteomes" id="UP000051497"/>
    </source>
</evidence>
<dbReference type="SUPFAM" id="SSF52172">
    <property type="entry name" value="CheY-like"/>
    <property type="match status" value="1"/>
</dbReference>
<dbReference type="InterPro" id="IPR000014">
    <property type="entry name" value="PAS"/>
</dbReference>
<dbReference type="RefSeq" id="WP_075066571.1">
    <property type="nucleotide sequence ID" value="NZ_LKAJ02000001.1"/>
</dbReference>
<dbReference type="CDD" id="cd00156">
    <property type="entry name" value="REC"/>
    <property type="match status" value="1"/>
</dbReference>
<dbReference type="CDD" id="cd00130">
    <property type="entry name" value="PAS"/>
    <property type="match status" value="1"/>
</dbReference>
<evidence type="ECO:0000256" key="1">
    <source>
        <dbReference type="PROSITE-ProRule" id="PRU00169"/>
    </source>
</evidence>
<evidence type="ECO:0000259" key="3">
    <source>
        <dbReference type="PROSITE" id="PS50883"/>
    </source>
</evidence>
<dbReference type="STRING" id="295108.HT99x_01949"/>
<feature type="domain" description="Response regulatory" evidence="2">
    <location>
        <begin position="8"/>
        <end position="125"/>
    </location>
</feature>
<dbReference type="Gene3D" id="3.40.50.2300">
    <property type="match status" value="1"/>
</dbReference>
<dbReference type="PROSITE" id="PS50110">
    <property type="entry name" value="RESPONSE_REGULATORY"/>
    <property type="match status" value="1"/>
</dbReference>
<dbReference type="Pfam" id="PF13426">
    <property type="entry name" value="PAS_9"/>
    <property type="match status" value="1"/>
</dbReference>
<dbReference type="Proteomes" id="UP000051497">
    <property type="component" value="Unassembled WGS sequence"/>
</dbReference>
<dbReference type="InterPro" id="IPR011006">
    <property type="entry name" value="CheY-like_superfamily"/>
</dbReference>
<dbReference type="OrthoDB" id="8553030at2"/>
<comment type="caution">
    <text evidence="5">The sequence shown here is derived from an EMBL/GenBank/DDBJ whole genome shotgun (WGS) entry which is preliminary data.</text>
</comment>
<dbReference type="InterPro" id="IPR029787">
    <property type="entry name" value="Nucleotide_cyclase"/>
</dbReference>
<dbReference type="SMART" id="SM00448">
    <property type="entry name" value="REC"/>
    <property type="match status" value="1"/>
</dbReference>
<feature type="domain" description="EAL" evidence="3">
    <location>
        <begin position="444"/>
        <end position="700"/>
    </location>
</feature>
<dbReference type="EMBL" id="LKAJ01000007">
    <property type="protein sequence ID" value="KRG21029.1"/>
    <property type="molecule type" value="Genomic_DNA"/>
</dbReference>
<dbReference type="Gene3D" id="3.20.20.450">
    <property type="entry name" value="EAL domain"/>
    <property type="match status" value="1"/>
</dbReference>
<dbReference type="EC" id="3.1.4.52" evidence="5"/>
<dbReference type="PANTHER" id="PTHR44757:SF2">
    <property type="entry name" value="BIOFILM ARCHITECTURE MAINTENANCE PROTEIN MBAA"/>
    <property type="match status" value="1"/>
</dbReference>
<gene>
    <name evidence="5" type="primary">gmr_2</name>
    <name evidence="6" type="ORF">HT99x_001105</name>
    <name evidence="5" type="ORF">HT99x_01949</name>
</gene>
<evidence type="ECO:0000259" key="2">
    <source>
        <dbReference type="PROSITE" id="PS50110"/>
    </source>
</evidence>
<dbReference type="PROSITE" id="PS50883">
    <property type="entry name" value="EAL"/>
    <property type="match status" value="1"/>
</dbReference>
<dbReference type="InterPro" id="IPR052155">
    <property type="entry name" value="Biofilm_reg_signaling"/>
</dbReference>
<dbReference type="Pfam" id="PF00072">
    <property type="entry name" value="Response_reg"/>
    <property type="match status" value="1"/>
</dbReference>
<keyword evidence="5" id="KW-0378">Hydrolase</keyword>
<reference evidence="5" key="1">
    <citation type="submission" date="2015-09" db="EMBL/GenBank/DDBJ databases">
        <title>Draft Genome Sequences of Two Novel Amoeba-resistant Intranuclear Bacteria, Candidatus Berkiella cookevillensis and Candidatus Berkiella aquae.</title>
        <authorList>
            <person name="Mehari Y.T."/>
            <person name="Arivett B.A."/>
            <person name="Farone A.L."/>
            <person name="Gunderson J.H."/>
            <person name="Farone M.B."/>
        </authorList>
    </citation>
    <scope>NUCLEOTIDE SEQUENCE [LARGE SCALE GENOMIC DNA]</scope>
    <source>
        <strain evidence="5">HT99</strain>
    </source>
</reference>
<evidence type="ECO:0000259" key="4">
    <source>
        <dbReference type="PROSITE" id="PS50887"/>
    </source>
</evidence>
<dbReference type="SMART" id="SM00052">
    <property type="entry name" value="EAL"/>
    <property type="match status" value="1"/>
</dbReference>
<dbReference type="Pfam" id="PF00563">
    <property type="entry name" value="EAL"/>
    <property type="match status" value="1"/>
</dbReference>
<evidence type="ECO:0000313" key="6">
    <source>
        <dbReference type="EMBL" id="MCS5710017.1"/>
    </source>
</evidence>
<dbReference type="Gene3D" id="3.30.450.20">
    <property type="entry name" value="PAS domain"/>
    <property type="match status" value="1"/>
</dbReference>
<dbReference type="SMART" id="SM00267">
    <property type="entry name" value="GGDEF"/>
    <property type="match status" value="1"/>
</dbReference>
<dbReference type="Gene3D" id="3.30.70.270">
    <property type="match status" value="1"/>
</dbReference>
<dbReference type="CDD" id="cd01948">
    <property type="entry name" value="EAL"/>
    <property type="match status" value="1"/>
</dbReference>
<evidence type="ECO:0000313" key="5">
    <source>
        <dbReference type="EMBL" id="KRG21029.1"/>
    </source>
</evidence>
<dbReference type="InterPro" id="IPR000160">
    <property type="entry name" value="GGDEF_dom"/>
</dbReference>
<reference evidence="6" key="3">
    <citation type="submission" date="2021-06" db="EMBL/GenBank/DDBJ databases">
        <title>Genomic Description and Analysis of Intracellular Bacteria, Candidatus Berkiella cookevillensis and Candidatus Berkiella aquae.</title>
        <authorList>
            <person name="Kidane D.T."/>
            <person name="Mehari Y.T."/>
            <person name="Rice F.C."/>
            <person name="Arivett B.A."/>
            <person name="Farone A.L."/>
            <person name="Berk S.G."/>
            <person name="Farone M.B."/>
        </authorList>
    </citation>
    <scope>NUCLEOTIDE SEQUENCE</scope>
    <source>
        <strain evidence="6">HT99</strain>
    </source>
</reference>
<dbReference type="GO" id="GO:0000160">
    <property type="term" value="P:phosphorelay signal transduction system"/>
    <property type="evidence" value="ECO:0007669"/>
    <property type="project" value="InterPro"/>
</dbReference>
<dbReference type="SMART" id="SM00091">
    <property type="entry name" value="PAS"/>
    <property type="match status" value="1"/>
</dbReference>
<dbReference type="SUPFAM" id="SSF55073">
    <property type="entry name" value="Nucleotide cyclase"/>
    <property type="match status" value="1"/>
</dbReference>
<dbReference type="AlphaFoldDB" id="A0A0Q9YK18"/>
<name>A0A0Q9YK18_9GAMM</name>
<dbReference type="PROSITE" id="PS50887">
    <property type="entry name" value="GGDEF"/>
    <property type="match status" value="1"/>
</dbReference>
<comment type="caution">
    <text evidence="1">Lacks conserved residue(s) required for the propagation of feature annotation.</text>
</comment>
<dbReference type="InterPro" id="IPR035965">
    <property type="entry name" value="PAS-like_dom_sf"/>
</dbReference>